<dbReference type="GO" id="GO:0003677">
    <property type="term" value="F:DNA binding"/>
    <property type="evidence" value="ECO:0007669"/>
    <property type="project" value="InterPro"/>
</dbReference>
<feature type="compositionally biased region" description="Low complexity" evidence="5">
    <location>
        <begin position="23"/>
        <end position="34"/>
    </location>
</feature>
<evidence type="ECO:0000256" key="3">
    <source>
        <dbReference type="ARBA" id="ARBA00023082"/>
    </source>
</evidence>
<dbReference type="Pfam" id="PF08281">
    <property type="entry name" value="Sigma70_r4_2"/>
    <property type="match status" value="1"/>
</dbReference>
<evidence type="ECO:0000256" key="2">
    <source>
        <dbReference type="ARBA" id="ARBA00023015"/>
    </source>
</evidence>
<evidence type="ECO:0000313" key="10">
    <source>
        <dbReference type="Proteomes" id="UP000295573"/>
    </source>
</evidence>
<dbReference type="InterPro" id="IPR036388">
    <property type="entry name" value="WH-like_DNA-bd_sf"/>
</dbReference>
<protein>
    <submittedName>
        <fullName evidence="9">RNA polymerase sigma-70 factor (ECF subfamily)</fullName>
    </submittedName>
</protein>
<sequence>MVGRPGASTPDASAHPPAPPAAPRAVADPTGYPPAAARSAVEVAREVERAHRESWSTVLASVVRLTRDLDLAEDCTQDAFVQALRTWPDGIPSNPGGWLTTVARRLALDRLRRETNLWRKLPLLIEAPGDVEQPTDPLRLVFTCCHPALAREAQVALTLRLICGLTTREVAAGLLISEPTAAARITRAKKKIAAAGIPYRIPADEELPARLDAVLTVVHLVYTAGHVAAGQVLTRSDLTGRAVELAKLLVRLMPKEPEAEALLGLLLMTEARGDARLSEDGELVLLADQDRSKWDGKLLAEGVSRATAALNGGGLGRFALQAAVAGLHVTAPSWEQTDWTQVVRMYDAMLISWPTPIVALNRAAAHSLVPGANLEAALAELDALSNEPALKSYAYLPATRADVLARLGRVQEAAEAYDAAITLTANETERRFLTRRRSSLAEHSARPAQQSPIPDR</sequence>
<dbReference type="Pfam" id="PF20239">
    <property type="entry name" value="DUF6596"/>
    <property type="match status" value="1"/>
</dbReference>
<feature type="domain" description="DUF6596" evidence="8">
    <location>
        <begin position="210"/>
        <end position="309"/>
    </location>
</feature>
<name>A0A4R2IHV8_9ACTN</name>
<dbReference type="InterPro" id="IPR013324">
    <property type="entry name" value="RNA_pol_sigma_r3/r4-like"/>
</dbReference>
<keyword evidence="4" id="KW-0804">Transcription</keyword>
<gene>
    <name evidence="9" type="ORF">EV646_110178</name>
</gene>
<dbReference type="Gene3D" id="1.10.10.10">
    <property type="entry name" value="Winged helix-like DNA-binding domain superfamily/Winged helix DNA-binding domain"/>
    <property type="match status" value="1"/>
</dbReference>
<dbReference type="Pfam" id="PF04542">
    <property type="entry name" value="Sigma70_r2"/>
    <property type="match status" value="1"/>
</dbReference>
<evidence type="ECO:0000256" key="5">
    <source>
        <dbReference type="SAM" id="MobiDB-lite"/>
    </source>
</evidence>
<dbReference type="InterPro" id="IPR007627">
    <property type="entry name" value="RNA_pol_sigma70_r2"/>
</dbReference>
<evidence type="ECO:0000313" key="9">
    <source>
        <dbReference type="EMBL" id="TCO44464.1"/>
    </source>
</evidence>
<dbReference type="GO" id="GO:0016987">
    <property type="term" value="F:sigma factor activity"/>
    <property type="evidence" value="ECO:0007669"/>
    <property type="project" value="UniProtKB-KW"/>
</dbReference>
<evidence type="ECO:0000259" key="7">
    <source>
        <dbReference type="Pfam" id="PF08281"/>
    </source>
</evidence>
<feature type="compositionally biased region" description="Polar residues" evidence="5">
    <location>
        <begin position="447"/>
        <end position="456"/>
    </location>
</feature>
<dbReference type="InterPro" id="IPR013325">
    <property type="entry name" value="RNA_pol_sigma_r2"/>
</dbReference>
<feature type="domain" description="RNA polymerase sigma-70 region 2" evidence="6">
    <location>
        <begin position="58"/>
        <end position="115"/>
    </location>
</feature>
<feature type="region of interest" description="Disordered" evidence="5">
    <location>
        <begin position="436"/>
        <end position="456"/>
    </location>
</feature>
<accession>A0A4R2IHV8</accession>
<proteinExistence type="inferred from homology"/>
<dbReference type="Proteomes" id="UP000295573">
    <property type="component" value="Unassembled WGS sequence"/>
</dbReference>
<dbReference type="GO" id="GO:0006352">
    <property type="term" value="P:DNA-templated transcription initiation"/>
    <property type="evidence" value="ECO:0007669"/>
    <property type="project" value="InterPro"/>
</dbReference>
<dbReference type="EMBL" id="SLWR01000010">
    <property type="protein sequence ID" value="TCO44464.1"/>
    <property type="molecule type" value="Genomic_DNA"/>
</dbReference>
<comment type="similarity">
    <text evidence="1">Belongs to the sigma-70 factor family. ECF subfamily.</text>
</comment>
<dbReference type="InterPro" id="IPR013249">
    <property type="entry name" value="RNA_pol_sigma70_r4_t2"/>
</dbReference>
<dbReference type="SUPFAM" id="SSF88946">
    <property type="entry name" value="Sigma2 domain of RNA polymerase sigma factors"/>
    <property type="match status" value="1"/>
</dbReference>
<keyword evidence="3" id="KW-0731">Sigma factor</keyword>
<keyword evidence="2" id="KW-0805">Transcription regulation</keyword>
<feature type="region of interest" description="Disordered" evidence="5">
    <location>
        <begin position="1"/>
        <end position="34"/>
    </location>
</feature>
<feature type="domain" description="RNA polymerase sigma factor 70 region 4 type 2" evidence="7">
    <location>
        <begin position="142"/>
        <end position="192"/>
    </location>
</feature>
<keyword evidence="10" id="KW-1185">Reference proteome</keyword>
<evidence type="ECO:0000256" key="1">
    <source>
        <dbReference type="ARBA" id="ARBA00010641"/>
    </source>
</evidence>
<dbReference type="PANTHER" id="PTHR47756:SF2">
    <property type="entry name" value="BLL6612 PROTEIN"/>
    <property type="match status" value="1"/>
</dbReference>
<evidence type="ECO:0000259" key="8">
    <source>
        <dbReference type="Pfam" id="PF20239"/>
    </source>
</evidence>
<dbReference type="SUPFAM" id="SSF88659">
    <property type="entry name" value="Sigma3 and sigma4 domains of RNA polymerase sigma factors"/>
    <property type="match status" value="1"/>
</dbReference>
<comment type="caution">
    <text evidence="9">The sequence shown here is derived from an EMBL/GenBank/DDBJ whole genome shotgun (WGS) entry which is preliminary data.</text>
</comment>
<evidence type="ECO:0000256" key="4">
    <source>
        <dbReference type="ARBA" id="ARBA00023163"/>
    </source>
</evidence>
<organism evidence="9 10">
    <name type="scientific">Kribbella antiqua</name>
    <dbReference type="NCBI Taxonomy" id="2512217"/>
    <lineage>
        <taxon>Bacteria</taxon>
        <taxon>Bacillati</taxon>
        <taxon>Actinomycetota</taxon>
        <taxon>Actinomycetes</taxon>
        <taxon>Propionibacteriales</taxon>
        <taxon>Kribbellaceae</taxon>
        <taxon>Kribbella</taxon>
    </lineage>
</organism>
<dbReference type="AlphaFoldDB" id="A0A4R2IHV8"/>
<evidence type="ECO:0000259" key="6">
    <source>
        <dbReference type="Pfam" id="PF04542"/>
    </source>
</evidence>
<dbReference type="InterPro" id="IPR046531">
    <property type="entry name" value="DUF6596"/>
</dbReference>
<dbReference type="PANTHER" id="PTHR47756">
    <property type="entry name" value="BLL6612 PROTEIN-RELATED"/>
    <property type="match status" value="1"/>
</dbReference>
<dbReference type="Gene3D" id="1.10.1740.10">
    <property type="match status" value="1"/>
</dbReference>
<reference evidence="9 10" key="1">
    <citation type="journal article" date="2015" name="Stand. Genomic Sci.">
        <title>Genomic Encyclopedia of Bacterial and Archaeal Type Strains, Phase III: the genomes of soil and plant-associated and newly described type strains.</title>
        <authorList>
            <person name="Whitman W.B."/>
            <person name="Woyke T."/>
            <person name="Klenk H.P."/>
            <person name="Zhou Y."/>
            <person name="Lilburn T.G."/>
            <person name="Beck B.J."/>
            <person name="De Vos P."/>
            <person name="Vandamme P."/>
            <person name="Eisen J.A."/>
            <person name="Garrity G."/>
            <person name="Hugenholtz P."/>
            <person name="Kyrpides N.C."/>
        </authorList>
    </citation>
    <scope>NUCLEOTIDE SEQUENCE [LARGE SCALE GENOMIC DNA]</scope>
    <source>
        <strain evidence="9 10">VKM Ac-2541</strain>
    </source>
</reference>
<dbReference type="OrthoDB" id="9780299at2"/>